<dbReference type="KEGG" id="muh:HYN43_014690"/>
<evidence type="ECO:0000313" key="2">
    <source>
        <dbReference type="EMBL" id="AYL96468.1"/>
    </source>
</evidence>
<keyword evidence="1" id="KW-0732">Signal</keyword>
<dbReference type="InterPro" id="IPR011042">
    <property type="entry name" value="6-blade_b-propeller_TolB-like"/>
</dbReference>
<dbReference type="RefSeq" id="WP_119410067.1">
    <property type="nucleotide sequence ID" value="NZ_CP032869.1"/>
</dbReference>
<reference evidence="2 3" key="1">
    <citation type="submission" date="2018-10" db="EMBL/GenBank/DDBJ databases">
        <title>Genome sequencing of Mucilaginibacter sp. HYN0043.</title>
        <authorList>
            <person name="Kim M."/>
            <person name="Yi H."/>
        </authorList>
    </citation>
    <scope>NUCLEOTIDE SEQUENCE [LARGE SCALE GENOMIC DNA]</scope>
    <source>
        <strain evidence="2 3">HYN0043</strain>
    </source>
</reference>
<dbReference type="InterPro" id="IPR011659">
    <property type="entry name" value="WD40"/>
</dbReference>
<keyword evidence="3" id="KW-1185">Reference proteome</keyword>
<evidence type="ECO:0000256" key="1">
    <source>
        <dbReference type="SAM" id="SignalP"/>
    </source>
</evidence>
<name>A0A494VYT1_9SPHI</name>
<sequence length="321" mass="36271">MVYRKLIPFFVFMLMAGKSIAQVLYPDASMPADTPRLFAIGIISDGLSNRDFTISPGGDEIFFTLQQPRFVSSTILRMVKKNGKWSKPEVAPFSGRYRDLEAAFSTDGQTVYFSSDRPLNDGVTKKDFDLWRVKRDAGSNWGQPENLGTEVNSTKNEFYPSVAKSGNLYFTVEADYGKGSEDIVVCKPNATGYTKPESLPEDINTKYDEFNAFIDPGEQFILFSCYGRADDMGQGDLYISRKDNAGKWMPARHLPSPINSPALDYCPFVSRDKKHLIFTSNRVNSQLKNGQTKTYQQLQTLLNSAGNGWDDVYWVKFNECW</sequence>
<evidence type="ECO:0000313" key="3">
    <source>
        <dbReference type="Proteomes" id="UP000270046"/>
    </source>
</evidence>
<feature type="chain" id="PRO_5019817643" description="WD40 repeat protein" evidence="1">
    <location>
        <begin position="22"/>
        <end position="321"/>
    </location>
</feature>
<dbReference type="Pfam" id="PF07676">
    <property type="entry name" value="PD40"/>
    <property type="match status" value="2"/>
</dbReference>
<accession>A0A494VYT1</accession>
<proteinExistence type="predicted"/>
<dbReference type="Gene3D" id="2.120.10.30">
    <property type="entry name" value="TolB, C-terminal domain"/>
    <property type="match status" value="1"/>
</dbReference>
<evidence type="ECO:0008006" key="4">
    <source>
        <dbReference type="Google" id="ProtNLM"/>
    </source>
</evidence>
<protein>
    <recommendedName>
        <fullName evidence="4">WD40 repeat protein</fullName>
    </recommendedName>
</protein>
<dbReference type="Proteomes" id="UP000270046">
    <property type="component" value="Chromosome"/>
</dbReference>
<dbReference type="EMBL" id="CP032869">
    <property type="protein sequence ID" value="AYL96468.1"/>
    <property type="molecule type" value="Genomic_DNA"/>
</dbReference>
<dbReference type="OrthoDB" id="9809364at2"/>
<dbReference type="AlphaFoldDB" id="A0A494VYT1"/>
<organism evidence="2 3">
    <name type="scientific">Mucilaginibacter celer</name>
    <dbReference type="NCBI Taxonomy" id="2305508"/>
    <lineage>
        <taxon>Bacteria</taxon>
        <taxon>Pseudomonadati</taxon>
        <taxon>Bacteroidota</taxon>
        <taxon>Sphingobacteriia</taxon>
        <taxon>Sphingobacteriales</taxon>
        <taxon>Sphingobacteriaceae</taxon>
        <taxon>Mucilaginibacter</taxon>
    </lineage>
</organism>
<dbReference type="SUPFAM" id="SSF82171">
    <property type="entry name" value="DPP6 N-terminal domain-like"/>
    <property type="match status" value="1"/>
</dbReference>
<feature type="signal peptide" evidence="1">
    <location>
        <begin position="1"/>
        <end position="21"/>
    </location>
</feature>
<gene>
    <name evidence="2" type="ORF">HYN43_014690</name>
</gene>